<comment type="subunit">
    <text evidence="11">Part of an enzyme complex containing four subunits: a flavoprotein, an iron-sulfur protein, plus two membrane-anchoring proteins, SdhC and SdhD. The complex can form homotrimers.</text>
</comment>
<keyword evidence="10 13" id="KW-0472">Membrane</keyword>
<keyword evidence="15" id="KW-1185">Reference proteome</keyword>
<dbReference type="Gene3D" id="1.20.1300.10">
    <property type="entry name" value="Fumarate reductase/succinate dehydrogenase, transmembrane subunit"/>
    <property type="match status" value="1"/>
</dbReference>
<dbReference type="GO" id="GO:0016020">
    <property type="term" value="C:membrane"/>
    <property type="evidence" value="ECO:0007669"/>
    <property type="project" value="UniProtKB-SubCell"/>
</dbReference>
<dbReference type="AlphaFoldDB" id="A0A0F5FD64"/>
<evidence type="ECO:0000256" key="7">
    <source>
        <dbReference type="ARBA" id="ARBA00022723"/>
    </source>
</evidence>
<dbReference type="InterPro" id="IPR000701">
    <property type="entry name" value="SuccDH_FuR_B_TM-su"/>
</dbReference>
<dbReference type="InterPro" id="IPR014314">
    <property type="entry name" value="Succ_DH_cytb556"/>
</dbReference>
<dbReference type="NCBIfam" id="TIGR02970">
    <property type="entry name" value="succ_dehyd_cytB"/>
    <property type="match status" value="1"/>
</dbReference>
<dbReference type="InterPro" id="IPR034804">
    <property type="entry name" value="SQR/QFR_C/D"/>
</dbReference>
<dbReference type="GO" id="GO:0046872">
    <property type="term" value="F:metal ion binding"/>
    <property type="evidence" value="ECO:0007669"/>
    <property type="project" value="UniProtKB-KW"/>
</dbReference>
<comment type="caution">
    <text evidence="14">The sequence shown here is derived from an EMBL/GenBank/DDBJ whole genome shotgun (WGS) entry which is preliminary data.</text>
</comment>
<dbReference type="PANTHER" id="PTHR10978:SF5">
    <property type="entry name" value="SUCCINATE DEHYDROGENASE CYTOCHROME B560 SUBUNIT, MITOCHONDRIAL"/>
    <property type="match status" value="1"/>
</dbReference>
<feature type="transmembrane region" description="Helical" evidence="13">
    <location>
        <begin position="32"/>
        <end position="50"/>
    </location>
</feature>
<keyword evidence="7 12" id="KW-0479">Metal-binding</keyword>
<organism evidence="14 15">
    <name type="scientific">Devosia geojensis</name>
    <dbReference type="NCBI Taxonomy" id="443610"/>
    <lineage>
        <taxon>Bacteria</taxon>
        <taxon>Pseudomonadati</taxon>
        <taxon>Pseudomonadota</taxon>
        <taxon>Alphaproteobacteria</taxon>
        <taxon>Hyphomicrobiales</taxon>
        <taxon>Devosiaceae</taxon>
        <taxon>Devosia</taxon>
    </lineage>
</organism>
<comment type="similarity">
    <text evidence="3">Belongs to the cytochrome b560 family.</text>
</comment>
<dbReference type="PATRIC" id="fig|443610.3.peg.2429"/>
<sequence>MAARPRPTSPHLSIYRFTITMTMSIVHRATGIANYAGTVLLAAWLAAAAWGEDALNVVNTIYGSWFGMIVLFGYTWSLLHHMLGGIRHFVWDLGYGFEPGQREGLAWANLIASVVLTLLVWTLFVWMA</sequence>
<evidence type="ECO:0000256" key="2">
    <source>
        <dbReference type="ARBA" id="ARBA00004141"/>
    </source>
</evidence>
<evidence type="ECO:0000256" key="5">
    <source>
        <dbReference type="ARBA" id="ARBA00022617"/>
    </source>
</evidence>
<comment type="cofactor">
    <cofactor evidence="12">
        <name>heme</name>
        <dbReference type="ChEBI" id="CHEBI:30413"/>
    </cofactor>
    <text evidence="12">The heme is bound between the two transmembrane subunits.</text>
</comment>
<evidence type="ECO:0000313" key="15">
    <source>
        <dbReference type="Proteomes" id="UP000033632"/>
    </source>
</evidence>
<dbReference type="PROSITE" id="PS01001">
    <property type="entry name" value="SDH_CYT_2"/>
    <property type="match status" value="1"/>
</dbReference>
<evidence type="ECO:0000313" key="14">
    <source>
        <dbReference type="EMBL" id="KKB06864.1"/>
    </source>
</evidence>
<evidence type="ECO:0000256" key="3">
    <source>
        <dbReference type="ARBA" id="ARBA00007244"/>
    </source>
</evidence>
<dbReference type="PIRSF" id="PIRSF000178">
    <property type="entry name" value="SDH_cyt_b560"/>
    <property type="match status" value="1"/>
</dbReference>
<dbReference type="PROSITE" id="PS01000">
    <property type="entry name" value="SDH_CYT_1"/>
    <property type="match status" value="1"/>
</dbReference>
<dbReference type="GO" id="GO:0009055">
    <property type="term" value="F:electron transfer activity"/>
    <property type="evidence" value="ECO:0007669"/>
    <property type="project" value="InterPro"/>
</dbReference>
<evidence type="ECO:0000256" key="6">
    <source>
        <dbReference type="ARBA" id="ARBA00022692"/>
    </source>
</evidence>
<dbReference type="SUPFAM" id="SSF81343">
    <property type="entry name" value="Fumarate reductase respiratory complex transmembrane subunits"/>
    <property type="match status" value="1"/>
</dbReference>
<evidence type="ECO:0000256" key="10">
    <source>
        <dbReference type="ARBA" id="ARBA00023136"/>
    </source>
</evidence>
<comment type="function">
    <text evidence="1">Membrane-anchoring subunit of succinate dehydrogenase (SDH).</text>
</comment>
<dbReference type="EMBL" id="JZEX01000192">
    <property type="protein sequence ID" value="KKB06864.1"/>
    <property type="molecule type" value="Genomic_DNA"/>
</dbReference>
<proteinExistence type="inferred from homology"/>
<dbReference type="RefSeq" id="WP_046110544.1">
    <property type="nucleotide sequence ID" value="NZ_JZEX01000192.1"/>
</dbReference>
<dbReference type="InterPro" id="IPR018495">
    <property type="entry name" value="Succ_DH_cyt_bsu_CS"/>
</dbReference>
<dbReference type="PANTHER" id="PTHR10978">
    <property type="entry name" value="SUCCINATE DEHYDROGENASE CYTOCHROME B560 SUBUNIT"/>
    <property type="match status" value="1"/>
</dbReference>
<keyword evidence="5 12" id="KW-0349">Heme</keyword>
<evidence type="ECO:0000256" key="9">
    <source>
        <dbReference type="ARBA" id="ARBA00023004"/>
    </source>
</evidence>
<feature type="binding site" description="axial binding residue" evidence="12">
    <location>
        <position position="81"/>
    </location>
    <ligand>
        <name>heme</name>
        <dbReference type="ChEBI" id="CHEBI:30413"/>
        <note>ligand shared with second transmembrane subunit</note>
    </ligand>
    <ligandPart>
        <name>Fe</name>
        <dbReference type="ChEBI" id="CHEBI:18248"/>
    </ligandPart>
</feature>
<evidence type="ECO:0000256" key="11">
    <source>
        <dbReference type="ARBA" id="ARBA00025912"/>
    </source>
</evidence>
<evidence type="ECO:0000256" key="12">
    <source>
        <dbReference type="PIRSR" id="PIRSR000178-1"/>
    </source>
</evidence>
<protein>
    <recommendedName>
        <fullName evidence="4">Succinate dehydrogenase cytochrome b556 subunit</fullName>
    </recommendedName>
</protein>
<evidence type="ECO:0000256" key="8">
    <source>
        <dbReference type="ARBA" id="ARBA00022989"/>
    </source>
</evidence>
<keyword evidence="6 13" id="KW-0812">Transmembrane</keyword>
<evidence type="ECO:0000256" key="13">
    <source>
        <dbReference type="SAM" id="Phobius"/>
    </source>
</evidence>
<dbReference type="Pfam" id="PF01127">
    <property type="entry name" value="Sdh_cyt"/>
    <property type="match status" value="1"/>
</dbReference>
<feature type="transmembrane region" description="Helical" evidence="13">
    <location>
        <begin position="104"/>
        <end position="127"/>
    </location>
</feature>
<name>A0A0F5FD64_9HYPH</name>
<keyword evidence="8 13" id="KW-1133">Transmembrane helix</keyword>
<reference evidence="14 15" key="1">
    <citation type="submission" date="2015-03" db="EMBL/GenBank/DDBJ databases">
        <authorList>
            <person name="Hassan Y.I."/>
            <person name="Lepp D."/>
            <person name="Li X.-Z."/>
            <person name="Zhou T."/>
        </authorList>
    </citation>
    <scope>NUCLEOTIDE SEQUENCE [LARGE SCALE GENOMIC DNA]</scope>
    <source>
        <strain evidence="14 15">BD-c194</strain>
    </source>
</reference>
<evidence type="ECO:0000256" key="1">
    <source>
        <dbReference type="ARBA" id="ARBA00004050"/>
    </source>
</evidence>
<dbReference type="CDD" id="cd03499">
    <property type="entry name" value="SQR_TypeC_SdhC"/>
    <property type="match status" value="1"/>
</dbReference>
<dbReference type="Proteomes" id="UP000033632">
    <property type="component" value="Unassembled WGS sequence"/>
</dbReference>
<dbReference type="STRING" id="443610.VE25_20530"/>
<gene>
    <name evidence="14" type="ORF">VE25_20530</name>
</gene>
<accession>A0A0F5FD64</accession>
<feature type="transmembrane region" description="Helical" evidence="13">
    <location>
        <begin position="62"/>
        <end position="83"/>
    </location>
</feature>
<keyword evidence="9 12" id="KW-0408">Iron</keyword>
<comment type="subcellular location">
    <subcellularLocation>
        <location evidence="2">Membrane</location>
        <topology evidence="2">Multi-pass membrane protein</topology>
    </subcellularLocation>
</comment>
<evidence type="ECO:0000256" key="4">
    <source>
        <dbReference type="ARBA" id="ARBA00020076"/>
    </source>
</evidence>
<dbReference type="GO" id="GO:0006099">
    <property type="term" value="P:tricarboxylic acid cycle"/>
    <property type="evidence" value="ECO:0007669"/>
    <property type="project" value="InterPro"/>
</dbReference>